<sequence>MPQCMRPCCCYGAAPQYLRPTCHIAFLTVVMTPRMCFAAPRSLVAAAKSDALLGGRLATVTPVDMRGSAQPASERCLHMGAVS</sequence>
<evidence type="ECO:0000313" key="1">
    <source>
        <dbReference type="EMBL" id="GFH07577.1"/>
    </source>
</evidence>
<reference evidence="1 2" key="1">
    <citation type="submission" date="2020-02" db="EMBL/GenBank/DDBJ databases">
        <title>Draft genome sequence of Haematococcus lacustris strain NIES-144.</title>
        <authorList>
            <person name="Morimoto D."/>
            <person name="Nakagawa S."/>
            <person name="Yoshida T."/>
            <person name="Sawayama S."/>
        </authorList>
    </citation>
    <scope>NUCLEOTIDE SEQUENCE [LARGE SCALE GENOMIC DNA]</scope>
    <source>
        <strain evidence="1 2">NIES-144</strain>
    </source>
</reference>
<proteinExistence type="predicted"/>
<protein>
    <submittedName>
        <fullName evidence="1">Uncharacterized protein</fullName>
    </submittedName>
</protein>
<accession>A0A699YBM4</accession>
<gene>
    <name evidence="1" type="ORF">HaLaN_02396</name>
</gene>
<name>A0A699YBM4_HAELA</name>
<dbReference type="Proteomes" id="UP000485058">
    <property type="component" value="Unassembled WGS sequence"/>
</dbReference>
<evidence type="ECO:0000313" key="2">
    <source>
        <dbReference type="Proteomes" id="UP000485058"/>
    </source>
</evidence>
<dbReference type="AlphaFoldDB" id="A0A699YBM4"/>
<comment type="caution">
    <text evidence="1">The sequence shown here is derived from an EMBL/GenBank/DDBJ whole genome shotgun (WGS) entry which is preliminary data.</text>
</comment>
<organism evidence="1 2">
    <name type="scientific">Haematococcus lacustris</name>
    <name type="common">Green alga</name>
    <name type="synonym">Haematococcus pluvialis</name>
    <dbReference type="NCBI Taxonomy" id="44745"/>
    <lineage>
        <taxon>Eukaryota</taxon>
        <taxon>Viridiplantae</taxon>
        <taxon>Chlorophyta</taxon>
        <taxon>core chlorophytes</taxon>
        <taxon>Chlorophyceae</taxon>
        <taxon>CS clade</taxon>
        <taxon>Chlamydomonadales</taxon>
        <taxon>Haematococcaceae</taxon>
        <taxon>Haematococcus</taxon>
    </lineage>
</organism>
<keyword evidence="2" id="KW-1185">Reference proteome</keyword>
<dbReference type="EMBL" id="BLLF01000103">
    <property type="protein sequence ID" value="GFH07577.1"/>
    <property type="molecule type" value="Genomic_DNA"/>
</dbReference>